<protein>
    <submittedName>
        <fullName evidence="3">PiggyBac transposable element-derived protein 2-like</fullName>
    </submittedName>
</protein>
<dbReference type="RefSeq" id="XP_051790262.1">
    <property type="nucleotide sequence ID" value="XM_051934302.1"/>
</dbReference>
<dbReference type="Proteomes" id="UP000694620">
    <property type="component" value="Chromosome 11"/>
</dbReference>
<organism evidence="3 4">
    <name type="scientific">Erpetoichthys calabaricus</name>
    <name type="common">Rope fish</name>
    <name type="synonym">Calamoichthys calabaricus</name>
    <dbReference type="NCBI Taxonomy" id="27687"/>
    <lineage>
        <taxon>Eukaryota</taxon>
        <taxon>Metazoa</taxon>
        <taxon>Chordata</taxon>
        <taxon>Craniata</taxon>
        <taxon>Vertebrata</taxon>
        <taxon>Euteleostomi</taxon>
        <taxon>Actinopterygii</taxon>
        <taxon>Polypteriformes</taxon>
        <taxon>Polypteridae</taxon>
        <taxon>Erpetoichthys</taxon>
    </lineage>
</organism>
<reference evidence="3" key="2">
    <citation type="submission" date="2025-08" db="UniProtKB">
        <authorList>
            <consortium name="Ensembl"/>
        </authorList>
    </citation>
    <scope>IDENTIFICATION</scope>
</reference>
<evidence type="ECO:0000313" key="3">
    <source>
        <dbReference type="Ensembl" id="ENSECRP00000011377.1"/>
    </source>
</evidence>
<gene>
    <name evidence="3" type="primary">LOC127529716</name>
</gene>
<feature type="region of interest" description="Disordered" evidence="1">
    <location>
        <begin position="50"/>
        <end position="111"/>
    </location>
</feature>
<evidence type="ECO:0000313" key="4">
    <source>
        <dbReference type="Proteomes" id="UP000694620"/>
    </source>
</evidence>
<dbReference type="Pfam" id="PF13843">
    <property type="entry name" value="DDE_Tnp_1_7"/>
    <property type="match status" value="1"/>
</dbReference>
<feature type="compositionally biased region" description="Polar residues" evidence="1">
    <location>
        <begin position="56"/>
        <end position="68"/>
    </location>
</feature>
<evidence type="ECO:0000259" key="2">
    <source>
        <dbReference type="Pfam" id="PF13843"/>
    </source>
</evidence>
<dbReference type="AlphaFoldDB" id="A0A8C4S4Y4"/>
<proteinExistence type="predicted"/>
<dbReference type="InterPro" id="IPR029526">
    <property type="entry name" value="PGBD"/>
</dbReference>
<dbReference type="GeneTree" id="ENSGT00940000166014"/>
<feature type="domain" description="PiggyBac transposable element-derived protein" evidence="2">
    <location>
        <begin position="157"/>
        <end position="510"/>
    </location>
</feature>
<dbReference type="PANTHER" id="PTHR46599:SF3">
    <property type="entry name" value="PIGGYBAC TRANSPOSABLE ELEMENT-DERIVED PROTEIN 4"/>
    <property type="match status" value="1"/>
</dbReference>
<reference evidence="3" key="3">
    <citation type="submission" date="2025-09" db="UniProtKB">
        <authorList>
            <consortium name="Ensembl"/>
        </authorList>
    </citation>
    <scope>IDENTIFICATION</scope>
</reference>
<sequence>MARHFHIDDDEIIQYLNADDSGDETILVLDTEDQEFLEGDADEIGTDVIIEPPVNDKNSGSDNASAVTSPEPAVPGPSGHRPKRMRSAVETMPDTNNSSPSSATGAAPEERPPITFTWRKSYRPFLFRDDKKPQAYGQVNMDKISDSETLDAMPAPLHIFQAAVQFDKLVEEILVPESIRYMQQKGNTFSIEPAEMKAFIGMNLVMSYHVLPSLRSYWSTQPDMAVPYIAQVMPLQRFEAVRAALHFIDNNGWHDPDDRAWKVRPLIVHFNAAFQDILSISEEQSIDEHMIKFKGHNIMRQYVKGKPIKWGFKMWCRYDAHTGYLYQFEPYLGKKAQHVEHNLGESVILHLTESLPRTGCQVFFDNFFNSPNLQYILAEKDIRACGTVRANRRNMPNCLPIDKNMKRGDISAASSRGIACVKWKDSRSVVMLSNFISPIPTITVKRRVAGSANKVDVRCPLVIQKYNQHMGGVDLMAQTKVTYEVDRKARIKYYLRIFFDLVDISVNNAYIIYLKINEIYHFHDTPMKRIEFRAALARSLISDFSCRQRSIPTNIQTQRRSQMATNPRKPEHTMKKTEKRKRCYYCAQKKIENRTDNVCIVCDVHLCYTSDRNCFVDFHNK</sequence>
<dbReference type="OrthoDB" id="118105at2759"/>
<evidence type="ECO:0000256" key="1">
    <source>
        <dbReference type="SAM" id="MobiDB-lite"/>
    </source>
</evidence>
<reference evidence="3" key="1">
    <citation type="submission" date="2021-06" db="EMBL/GenBank/DDBJ databases">
        <authorList>
            <consortium name="Wellcome Sanger Institute Data Sharing"/>
        </authorList>
    </citation>
    <scope>NUCLEOTIDE SEQUENCE [LARGE SCALE GENOMIC DNA]</scope>
</reference>
<dbReference type="PANTHER" id="PTHR46599">
    <property type="entry name" value="PIGGYBAC TRANSPOSABLE ELEMENT-DERIVED PROTEIN 4"/>
    <property type="match status" value="1"/>
</dbReference>
<name>A0A8C4S4Y4_ERPCA</name>
<keyword evidence="4" id="KW-1185">Reference proteome</keyword>
<dbReference type="Ensembl" id="ENSECRT00000011564.1">
    <property type="protein sequence ID" value="ENSECRP00000011377.1"/>
    <property type="gene ID" value="ENSECRG00000007589.1"/>
</dbReference>
<accession>A0A8C4S4Y4</accession>
<feature type="compositionally biased region" description="Polar residues" evidence="1">
    <location>
        <begin position="93"/>
        <end position="104"/>
    </location>
</feature>
<dbReference type="GeneID" id="127529716"/>